<accession>A0A0U5H738</accession>
<reference evidence="2" key="1">
    <citation type="journal article" date="2016" name="Environ. Microbiol.">
        <title>The complete genome of a viable archaeum isolated from 123-million-year-old rock salt.</title>
        <authorList>
            <person name="Jaakkola S.T."/>
            <person name="Pfeiffer F."/>
            <person name="Ravantti J.J."/>
            <person name="Guo Q."/>
            <person name="Liu Y."/>
            <person name="Chen X."/>
            <person name="Ma H."/>
            <person name="Yang C."/>
            <person name="Oksanen H.M."/>
            <person name="Bamford D.H."/>
        </authorList>
    </citation>
    <scope>NUCLEOTIDE SEQUENCE</scope>
    <source>
        <strain evidence="2">JI20-1</strain>
        <plasmid evidence="2">Plasmid pSTJ003</plasmid>
    </source>
</reference>
<dbReference type="Proteomes" id="UP000066737">
    <property type="component" value="Plasmid pSTJ003"/>
</dbReference>
<name>A0A0U5H738_9EURY</name>
<organism evidence="1 2">
    <name type="scientific">Halobacterium hubeiense</name>
    <dbReference type="NCBI Taxonomy" id="1407499"/>
    <lineage>
        <taxon>Archaea</taxon>
        <taxon>Methanobacteriati</taxon>
        <taxon>Methanobacteriota</taxon>
        <taxon>Stenosarchaea group</taxon>
        <taxon>Halobacteria</taxon>
        <taxon>Halobacteriales</taxon>
        <taxon>Halobacteriaceae</taxon>
        <taxon>Halobacterium</taxon>
    </lineage>
</organism>
<proteinExistence type="predicted"/>
<keyword evidence="2" id="KW-1185">Reference proteome</keyword>
<geneLocation type="plasmid" evidence="2">
    <name>pSTJ003</name>
</geneLocation>
<evidence type="ECO:0000313" key="2">
    <source>
        <dbReference type="Proteomes" id="UP000066737"/>
    </source>
</evidence>
<dbReference type="EMBL" id="LN831305">
    <property type="protein sequence ID" value="CQH65456.1"/>
    <property type="molecule type" value="Genomic_DNA"/>
</dbReference>
<protein>
    <submittedName>
        <fullName evidence="1">Uncharacterized protein</fullName>
    </submittedName>
</protein>
<evidence type="ECO:0000313" key="1">
    <source>
        <dbReference type="EMBL" id="CQH65456.1"/>
    </source>
</evidence>
<gene>
    <name evidence="1" type="ORF">HHUB_6124</name>
</gene>
<dbReference type="KEGG" id="hhb:Hhub_6124"/>
<sequence length="94" mass="10519">MKSMTNTKTFVVYTDGPSGSYPYGVFTNREAANDAREAIIKKLDSGMSDVLDDESRTLAHQLAGTLDAQVKIKECELRDEFIESAIDDLFEDYD</sequence>
<dbReference type="AlphaFoldDB" id="A0A0U5H738"/>